<evidence type="ECO:0000256" key="2">
    <source>
        <dbReference type="ARBA" id="ARBA00022692"/>
    </source>
</evidence>
<feature type="transmembrane region" description="Helical" evidence="5">
    <location>
        <begin position="20"/>
        <end position="43"/>
    </location>
</feature>
<dbReference type="InterPro" id="IPR000276">
    <property type="entry name" value="GPCR_Rhodpsn"/>
</dbReference>
<keyword evidence="8" id="KW-1185">Reference proteome</keyword>
<dbReference type="PANTHER" id="PTHR26451:SF897">
    <property type="entry name" value="TRACE AMINE-ASSOCIATED RECEPTOR 5-LIKE"/>
    <property type="match status" value="1"/>
</dbReference>
<feature type="domain" description="G-protein coupled receptors family 1 profile" evidence="6">
    <location>
        <begin position="34"/>
        <end position="327"/>
    </location>
</feature>
<evidence type="ECO:0000256" key="3">
    <source>
        <dbReference type="ARBA" id="ARBA00022989"/>
    </source>
</evidence>
<dbReference type="AlphaFoldDB" id="A0A444UNV1"/>
<dbReference type="Pfam" id="PF00001">
    <property type="entry name" value="7tm_1"/>
    <property type="match status" value="1"/>
</dbReference>
<feature type="transmembrane region" description="Helical" evidence="5">
    <location>
        <begin position="138"/>
        <end position="158"/>
    </location>
</feature>
<keyword evidence="7" id="KW-0675">Receptor</keyword>
<evidence type="ECO:0000259" key="6">
    <source>
        <dbReference type="PROSITE" id="PS50262"/>
    </source>
</evidence>
<dbReference type="PANTHER" id="PTHR26451">
    <property type="entry name" value="G_PROTEIN_RECEP_F1_2 DOMAIN-CONTAINING PROTEIN"/>
    <property type="match status" value="1"/>
</dbReference>
<keyword evidence="4 5" id="KW-0472">Membrane</keyword>
<feature type="transmembrane region" description="Helical" evidence="5">
    <location>
        <begin position="303"/>
        <end position="329"/>
    </location>
</feature>
<evidence type="ECO:0000256" key="4">
    <source>
        <dbReference type="ARBA" id="ARBA00023136"/>
    </source>
</evidence>
<accession>A0A444UNV1</accession>
<comment type="caution">
    <text evidence="7">The sequence shown here is derived from an EMBL/GenBank/DDBJ whole genome shotgun (WGS) entry which is preliminary data.</text>
</comment>
<dbReference type="GO" id="GO:0004984">
    <property type="term" value="F:olfactory receptor activity"/>
    <property type="evidence" value="ECO:0007669"/>
    <property type="project" value="TreeGrafter"/>
</dbReference>
<sequence>MMNGSANGTVGFLNCPPWAILLPQSVCLLVTVIFSCTVLDTIFQMSSLCKEPRHLLLSSLLISDLIYLTLLTSTSAMWAMDISLPKGFCLINYVLVFSSIISGFFTVTAMAVGKYIASCWPLHYRLICTRDKTQKAIISLWILAMIYPCACLVVLLALEHLALFTKSLICTRDKTQKAIISLWILAMIYPCACLVVLLALEHLALFTKSLKCIFPPVEEGILDTSLVLFQVQEALLGLTFLSSGVTIIFSYCMIYKEARQTSPKVRARKTVLLHGLQLFLYFIPVANYILFTNLTNERANIGILSHLHLVNISLFPVLPRCLCPVIFGLRDRELHQNVRRRLQSKNQVGAQLDSTEFEIIPVKP</sequence>
<dbReference type="Gene3D" id="1.20.1070.10">
    <property type="entry name" value="Rhodopsin 7-helix transmembrane proteins"/>
    <property type="match status" value="2"/>
</dbReference>
<feature type="transmembrane region" description="Helical" evidence="5">
    <location>
        <begin position="235"/>
        <end position="255"/>
    </location>
</feature>
<organism evidence="7 8">
    <name type="scientific">Acipenser ruthenus</name>
    <name type="common">Sterlet sturgeon</name>
    <dbReference type="NCBI Taxonomy" id="7906"/>
    <lineage>
        <taxon>Eukaryota</taxon>
        <taxon>Metazoa</taxon>
        <taxon>Chordata</taxon>
        <taxon>Craniata</taxon>
        <taxon>Vertebrata</taxon>
        <taxon>Euteleostomi</taxon>
        <taxon>Actinopterygii</taxon>
        <taxon>Chondrostei</taxon>
        <taxon>Acipenseriformes</taxon>
        <taxon>Acipenseridae</taxon>
        <taxon>Acipenser</taxon>
    </lineage>
</organism>
<keyword evidence="3 5" id="KW-1133">Transmembrane helix</keyword>
<protein>
    <submittedName>
        <fullName evidence="7">Olfactory receptor 1496</fullName>
    </submittedName>
</protein>
<proteinExistence type="predicted"/>
<feature type="transmembrane region" description="Helical" evidence="5">
    <location>
        <begin position="178"/>
        <end position="200"/>
    </location>
</feature>
<evidence type="ECO:0000256" key="5">
    <source>
        <dbReference type="SAM" id="Phobius"/>
    </source>
</evidence>
<feature type="transmembrane region" description="Helical" evidence="5">
    <location>
        <begin position="271"/>
        <end position="291"/>
    </location>
</feature>
<dbReference type="PROSITE" id="PS50262">
    <property type="entry name" value="G_PROTEIN_RECEP_F1_2"/>
    <property type="match status" value="1"/>
</dbReference>
<dbReference type="InterPro" id="IPR052921">
    <property type="entry name" value="GPCR1_Superfamily_Member"/>
</dbReference>
<gene>
    <name evidence="7" type="ORF">EOD39_3272</name>
</gene>
<dbReference type="EMBL" id="SCEB01214168">
    <property type="protein sequence ID" value="RXM36837.1"/>
    <property type="molecule type" value="Genomic_DNA"/>
</dbReference>
<keyword evidence="2 5" id="KW-0812">Transmembrane</keyword>
<dbReference type="GO" id="GO:0005549">
    <property type="term" value="F:odorant binding"/>
    <property type="evidence" value="ECO:0007669"/>
    <property type="project" value="TreeGrafter"/>
</dbReference>
<dbReference type="InterPro" id="IPR017452">
    <property type="entry name" value="GPCR_Rhodpsn_7TM"/>
</dbReference>
<dbReference type="GO" id="GO:0004930">
    <property type="term" value="F:G protein-coupled receptor activity"/>
    <property type="evidence" value="ECO:0007669"/>
    <property type="project" value="InterPro"/>
</dbReference>
<evidence type="ECO:0000256" key="1">
    <source>
        <dbReference type="ARBA" id="ARBA00004370"/>
    </source>
</evidence>
<dbReference type="GO" id="GO:0016020">
    <property type="term" value="C:membrane"/>
    <property type="evidence" value="ECO:0007669"/>
    <property type="project" value="UniProtKB-SubCell"/>
</dbReference>
<feature type="transmembrane region" description="Helical" evidence="5">
    <location>
        <begin position="90"/>
        <end position="117"/>
    </location>
</feature>
<evidence type="ECO:0000313" key="8">
    <source>
        <dbReference type="Proteomes" id="UP000289886"/>
    </source>
</evidence>
<evidence type="ECO:0000313" key="7">
    <source>
        <dbReference type="EMBL" id="RXM36837.1"/>
    </source>
</evidence>
<comment type="subcellular location">
    <subcellularLocation>
        <location evidence="1">Membrane</location>
    </subcellularLocation>
</comment>
<name>A0A444UNV1_ACIRT</name>
<dbReference type="CDD" id="cd00637">
    <property type="entry name" value="7tm_classA_rhodopsin-like"/>
    <property type="match status" value="1"/>
</dbReference>
<dbReference type="SUPFAM" id="SSF81321">
    <property type="entry name" value="Family A G protein-coupled receptor-like"/>
    <property type="match status" value="1"/>
</dbReference>
<reference evidence="7 8" key="1">
    <citation type="submission" date="2019-01" db="EMBL/GenBank/DDBJ databases">
        <title>Draft Genome and Complete Hox-Cluster Characterization of the Sterlet Sturgeon (Acipenser ruthenus).</title>
        <authorList>
            <person name="Wei Q."/>
        </authorList>
    </citation>
    <scope>NUCLEOTIDE SEQUENCE [LARGE SCALE GENOMIC DNA]</scope>
    <source>
        <strain evidence="7">WHYD16114868_AA</strain>
        <tissue evidence="7">Blood</tissue>
    </source>
</reference>
<dbReference type="Proteomes" id="UP000289886">
    <property type="component" value="Unassembled WGS sequence"/>
</dbReference>
<feature type="transmembrane region" description="Helical" evidence="5">
    <location>
        <begin position="55"/>
        <end position="78"/>
    </location>
</feature>